<proteinExistence type="predicted"/>
<dbReference type="GeneID" id="9743334"/>
<dbReference type="KEGG" id="mpi:Mpet_0876"/>
<keyword evidence="3" id="KW-1185">Reference proteome</keyword>
<keyword evidence="1" id="KW-0472">Membrane</keyword>
<sequence>MTKLSFSFLGKAVIIFVTILVIITIGGNIIIHYYPSSSGYYSYSVKISGLSDYSGSPVTQIVVPIPSIGNESIFADERFQYQDYGGWKSFLVDTEHGKMLTFQSNDANLADINAVYTKETDEYPDTEEINEDIFVPAGRSLLRTDNTTAGYSYIILPDDLRPLSNSSTPISVSIKLTVHGGTKFGKPDLDRECQIAIEEQITPGTTGIIPVEPQVYYRDSISEGFRPPEYRDKY</sequence>
<gene>
    <name evidence="2" type="ordered locus">Mpet_0876</name>
</gene>
<dbReference type="EMBL" id="CP002117">
    <property type="protein sequence ID" value="ADN35645.1"/>
    <property type="molecule type" value="Genomic_DNA"/>
</dbReference>
<keyword evidence="1" id="KW-0812">Transmembrane</keyword>
<dbReference type="PROSITE" id="PS50194">
    <property type="entry name" value="FILAMIN_REPEAT"/>
    <property type="match status" value="1"/>
</dbReference>
<accession>E1RJC7</accession>
<dbReference type="Proteomes" id="UP000006565">
    <property type="component" value="Chromosome"/>
</dbReference>
<dbReference type="AlphaFoldDB" id="E1RJC7"/>
<keyword evidence="1" id="KW-1133">Transmembrane helix</keyword>
<dbReference type="OrthoDB" id="115763at2157"/>
<feature type="transmembrane region" description="Helical" evidence="1">
    <location>
        <begin position="12"/>
        <end position="34"/>
    </location>
</feature>
<dbReference type="InterPro" id="IPR017868">
    <property type="entry name" value="Filamin/ABP280_repeat-like"/>
</dbReference>
<evidence type="ECO:0000313" key="2">
    <source>
        <dbReference type="EMBL" id="ADN35645.1"/>
    </source>
</evidence>
<reference evidence="2 3" key="1">
    <citation type="journal article" date="2010" name="Stand. Genomic Sci.">
        <title>Complete genome sequence of Methanoplanus petrolearius type strain (SEBR 4847).</title>
        <authorList>
            <person name="Brambilla E."/>
            <person name="Djao O.D."/>
            <person name="Daligault H."/>
            <person name="Lapidus A."/>
            <person name="Lucas S."/>
            <person name="Hammon N."/>
            <person name="Nolan M."/>
            <person name="Tice H."/>
            <person name="Cheng J.F."/>
            <person name="Han C."/>
            <person name="Tapia R."/>
            <person name="Goodwin L."/>
            <person name="Pitluck S."/>
            <person name="Liolios K."/>
            <person name="Ivanova N."/>
            <person name="Mavromatis K."/>
            <person name="Mikhailova N."/>
            <person name="Pati A."/>
            <person name="Chen A."/>
            <person name="Palaniappan K."/>
            <person name="Land M."/>
            <person name="Hauser L."/>
            <person name="Chang Y.J."/>
            <person name="Jeffries C.D."/>
            <person name="Rohde M."/>
            <person name="Spring S."/>
            <person name="Sikorski J."/>
            <person name="Goker M."/>
            <person name="Woyke T."/>
            <person name="Bristow J."/>
            <person name="Eisen J.A."/>
            <person name="Markowitz V."/>
            <person name="Hugenholtz P."/>
            <person name="Kyrpides N.C."/>
            <person name="Klenk H.P."/>
        </authorList>
    </citation>
    <scope>NUCLEOTIDE SEQUENCE [LARGE SCALE GENOMIC DNA]</scope>
    <source>
        <strain evidence="3">DSM 11571 / OCM 486 / SEBR 4847</strain>
    </source>
</reference>
<organism evidence="2 3">
    <name type="scientific">Methanolacinia petrolearia (strain DSM 11571 / OCM 486 / SEBR 4847)</name>
    <name type="common">Methanoplanus petrolearius</name>
    <dbReference type="NCBI Taxonomy" id="679926"/>
    <lineage>
        <taxon>Archaea</taxon>
        <taxon>Methanobacteriati</taxon>
        <taxon>Methanobacteriota</taxon>
        <taxon>Stenosarchaea group</taxon>
        <taxon>Methanomicrobia</taxon>
        <taxon>Methanomicrobiales</taxon>
        <taxon>Methanomicrobiaceae</taxon>
        <taxon>Methanolacinia</taxon>
    </lineage>
</organism>
<dbReference type="eggNOG" id="arCOG03974">
    <property type="taxonomic scope" value="Archaea"/>
</dbReference>
<name>E1RJC7_METP4</name>
<dbReference type="STRING" id="679926.Mpet_0876"/>
<dbReference type="HOGENOM" id="CLU_1159053_0_0_2"/>
<evidence type="ECO:0000256" key="1">
    <source>
        <dbReference type="SAM" id="Phobius"/>
    </source>
</evidence>
<protein>
    <submittedName>
        <fullName evidence="2">Uncharacterized protein</fullName>
    </submittedName>
</protein>
<dbReference type="RefSeq" id="WP_013328823.1">
    <property type="nucleotide sequence ID" value="NC_014507.1"/>
</dbReference>
<evidence type="ECO:0000313" key="3">
    <source>
        <dbReference type="Proteomes" id="UP000006565"/>
    </source>
</evidence>